<dbReference type="GO" id="GO:0005634">
    <property type="term" value="C:nucleus"/>
    <property type="evidence" value="ECO:0007669"/>
    <property type="project" value="TreeGrafter"/>
</dbReference>
<protein>
    <recommendedName>
        <fullName evidence="2">5'-3' DNA helicase ZGRF1-like N-terminal domain-containing protein</fullName>
    </recommendedName>
</protein>
<feature type="compositionally biased region" description="Polar residues" evidence="1">
    <location>
        <begin position="177"/>
        <end position="186"/>
    </location>
</feature>
<dbReference type="EMBL" id="KV878339">
    <property type="protein sequence ID" value="OJJ48244.1"/>
    <property type="molecule type" value="Genomic_DNA"/>
</dbReference>
<dbReference type="Proteomes" id="UP000184188">
    <property type="component" value="Unassembled WGS sequence"/>
</dbReference>
<evidence type="ECO:0000313" key="3">
    <source>
        <dbReference type="EMBL" id="OJJ48244.1"/>
    </source>
</evidence>
<organism evidence="3 4">
    <name type="scientific">Penicilliopsis zonata CBS 506.65</name>
    <dbReference type="NCBI Taxonomy" id="1073090"/>
    <lineage>
        <taxon>Eukaryota</taxon>
        <taxon>Fungi</taxon>
        <taxon>Dikarya</taxon>
        <taxon>Ascomycota</taxon>
        <taxon>Pezizomycotina</taxon>
        <taxon>Eurotiomycetes</taxon>
        <taxon>Eurotiomycetidae</taxon>
        <taxon>Eurotiales</taxon>
        <taxon>Aspergillaceae</taxon>
        <taxon>Penicilliopsis</taxon>
    </lineage>
</organism>
<feature type="compositionally biased region" description="Basic and acidic residues" evidence="1">
    <location>
        <begin position="194"/>
        <end position="203"/>
    </location>
</feature>
<feature type="compositionally biased region" description="Polar residues" evidence="1">
    <location>
        <begin position="236"/>
        <end position="250"/>
    </location>
</feature>
<dbReference type="GO" id="GO:0035861">
    <property type="term" value="C:site of double-strand break"/>
    <property type="evidence" value="ECO:0007669"/>
    <property type="project" value="TreeGrafter"/>
</dbReference>
<feature type="domain" description="5'-3' DNA helicase ZGRF1-like N-terminal" evidence="2">
    <location>
        <begin position="26"/>
        <end position="106"/>
    </location>
</feature>
<keyword evidence="4" id="KW-1185">Reference proteome</keyword>
<feature type="region of interest" description="Disordered" evidence="1">
    <location>
        <begin position="106"/>
        <end position="566"/>
    </location>
</feature>
<feature type="compositionally biased region" description="Basic and acidic residues" evidence="1">
    <location>
        <begin position="530"/>
        <end position="541"/>
    </location>
</feature>
<sequence>MSIPTSSAVRGAPSLNVPSSQNTAPVIKFRCLYTHDVRRKAKRWHDGYLRYHTFNKRVMVYDTPGNFIGDHHWRQDEQIQDGDELELDKGVLIQVGECMERTQTDLSGLLEKKRPSQGSPVAKEPLTQVSRVSSQTPRSLNDLLGIRKTPMGRACVPKSPYEERHQQRQQQQQQQQPSSSDTSNVERASKRQKITTEKLHEKSANAPIRPQPVVDLCEESESVPQKPRLLSRPPLVSQNARAATASSVQLSKPPPSAPSGQSICPQNMTKPTTTSSIQYSKTPSNTSGQYVMPQTARSAAKPPSIAPAARVGATSQLTSVTASVQETARSAATNAQPSTKLPSITSRQPVDSPMSAQPKDNLQVGTAEKAASCHPPRSNASPDAPINALRISSQKPRRKLMYRELLPGQTTSKSTSNVPSSAEPEPEADKENPQSPEQLSSPRPIQVAQPQIPQPTPASKAPQIPQVTQVARPRTARPVQAPAQPPQKAQPIHLQPQTGPIQAQPRLPRASTKLAPSLSESAPRFHPTIKRQENLLRKSHSDPSALETGSSRHLPGRCPETLQDHCKPQGPWTAEAMDLFDFWPPGRPKTVHNQDH</sequence>
<reference evidence="4" key="1">
    <citation type="journal article" date="2017" name="Genome Biol.">
        <title>Comparative genomics reveals high biological diversity and specific adaptations in the industrially and medically important fungal genus Aspergillus.</title>
        <authorList>
            <person name="de Vries R.P."/>
            <person name="Riley R."/>
            <person name="Wiebenga A."/>
            <person name="Aguilar-Osorio G."/>
            <person name="Amillis S."/>
            <person name="Uchima C.A."/>
            <person name="Anderluh G."/>
            <person name="Asadollahi M."/>
            <person name="Askin M."/>
            <person name="Barry K."/>
            <person name="Battaglia E."/>
            <person name="Bayram O."/>
            <person name="Benocci T."/>
            <person name="Braus-Stromeyer S.A."/>
            <person name="Caldana C."/>
            <person name="Canovas D."/>
            <person name="Cerqueira G.C."/>
            <person name="Chen F."/>
            <person name="Chen W."/>
            <person name="Choi C."/>
            <person name="Clum A."/>
            <person name="Dos Santos R.A."/>
            <person name="Damasio A.R."/>
            <person name="Diallinas G."/>
            <person name="Emri T."/>
            <person name="Fekete E."/>
            <person name="Flipphi M."/>
            <person name="Freyberg S."/>
            <person name="Gallo A."/>
            <person name="Gournas C."/>
            <person name="Habgood R."/>
            <person name="Hainaut M."/>
            <person name="Harispe M.L."/>
            <person name="Henrissat B."/>
            <person name="Hilden K.S."/>
            <person name="Hope R."/>
            <person name="Hossain A."/>
            <person name="Karabika E."/>
            <person name="Karaffa L."/>
            <person name="Karanyi Z."/>
            <person name="Krasevec N."/>
            <person name="Kuo A."/>
            <person name="Kusch H."/>
            <person name="LaButti K."/>
            <person name="Lagendijk E.L."/>
            <person name="Lapidus A."/>
            <person name="Levasseur A."/>
            <person name="Lindquist E."/>
            <person name="Lipzen A."/>
            <person name="Logrieco A.F."/>
            <person name="MacCabe A."/>
            <person name="Maekelae M.R."/>
            <person name="Malavazi I."/>
            <person name="Melin P."/>
            <person name="Meyer V."/>
            <person name="Mielnichuk N."/>
            <person name="Miskei M."/>
            <person name="Molnar A.P."/>
            <person name="Mule G."/>
            <person name="Ngan C.Y."/>
            <person name="Orejas M."/>
            <person name="Orosz E."/>
            <person name="Ouedraogo J.P."/>
            <person name="Overkamp K.M."/>
            <person name="Park H.-S."/>
            <person name="Perrone G."/>
            <person name="Piumi F."/>
            <person name="Punt P.J."/>
            <person name="Ram A.F."/>
            <person name="Ramon A."/>
            <person name="Rauscher S."/>
            <person name="Record E."/>
            <person name="Riano-Pachon D.M."/>
            <person name="Robert V."/>
            <person name="Roehrig J."/>
            <person name="Ruller R."/>
            <person name="Salamov A."/>
            <person name="Salih N.S."/>
            <person name="Samson R.A."/>
            <person name="Sandor E."/>
            <person name="Sanguinetti M."/>
            <person name="Schuetze T."/>
            <person name="Sepcic K."/>
            <person name="Shelest E."/>
            <person name="Sherlock G."/>
            <person name="Sophianopoulou V."/>
            <person name="Squina F.M."/>
            <person name="Sun H."/>
            <person name="Susca A."/>
            <person name="Todd R.B."/>
            <person name="Tsang A."/>
            <person name="Unkles S.E."/>
            <person name="van de Wiele N."/>
            <person name="van Rossen-Uffink D."/>
            <person name="Oliveira J.V."/>
            <person name="Vesth T.C."/>
            <person name="Visser J."/>
            <person name="Yu J.-H."/>
            <person name="Zhou M."/>
            <person name="Andersen M.R."/>
            <person name="Archer D.B."/>
            <person name="Baker S.E."/>
            <person name="Benoit I."/>
            <person name="Brakhage A.A."/>
            <person name="Braus G.H."/>
            <person name="Fischer R."/>
            <person name="Frisvad J.C."/>
            <person name="Goldman G.H."/>
            <person name="Houbraken J."/>
            <person name="Oakley B."/>
            <person name="Pocsi I."/>
            <person name="Scazzocchio C."/>
            <person name="Seiboth B."/>
            <person name="vanKuyk P.A."/>
            <person name="Wortman J."/>
            <person name="Dyer P.S."/>
            <person name="Grigoriev I.V."/>
        </authorList>
    </citation>
    <scope>NUCLEOTIDE SEQUENCE [LARGE SCALE GENOMIC DNA]</scope>
    <source>
        <strain evidence="4">CBS 506.65</strain>
    </source>
</reference>
<dbReference type="InterPro" id="IPR018838">
    <property type="entry name" value="ZGRF1-like_N"/>
</dbReference>
<feature type="compositionally biased region" description="Polar residues" evidence="1">
    <location>
        <begin position="127"/>
        <end position="139"/>
    </location>
</feature>
<feature type="region of interest" description="Disordered" evidence="1">
    <location>
        <begin position="1"/>
        <end position="20"/>
    </location>
</feature>
<evidence type="ECO:0000256" key="1">
    <source>
        <dbReference type="SAM" id="MobiDB-lite"/>
    </source>
</evidence>
<dbReference type="AlphaFoldDB" id="A0A1L9SMG4"/>
<name>A0A1L9SMG4_9EURO</name>
<feature type="compositionally biased region" description="Low complexity" evidence="1">
    <location>
        <begin position="442"/>
        <end position="451"/>
    </location>
</feature>
<dbReference type="VEuPathDB" id="FungiDB:ASPZODRAFT_140557"/>
<feature type="compositionally biased region" description="Polar residues" evidence="1">
    <location>
        <begin position="408"/>
        <end position="420"/>
    </location>
</feature>
<evidence type="ECO:0000259" key="2">
    <source>
        <dbReference type="Pfam" id="PF10382"/>
    </source>
</evidence>
<accession>A0A1L9SMG4</accession>
<dbReference type="RefSeq" id="XP_022582754.1">
    <property type="nucleotide sequence ID" value="XM_022724676.1"/>
</dbReference>
<dbReference type="Pfam" id="PF10382">
    <property type="entry name" value="ZGRF1-like_N"/>
    <property type="match status" value="1"/>
</dbReference>
<feature type="compositionally biased region" description="Low complexity" evidence="1">
    <location>
        <begin position="296"/>
        <end position="310"/>
    </location>
</feature>
<dbReference type="GeneID" id="34611141"/>
<feature type="compositionally biased region" description="Polar residues" evidence="1">
    <location>
        <begin position="258"/>
        <end position="289"/>
    </location>
</feature>
<gene>
    <name evidence="3" type="ORF">ASPZODRAFT_140557</name>
</gene>
<dbReference type="InterPro" id="IPR052800">
    <property type="entry name" value="DNA_Repair_Helicase_ZGRF1"/>
</dbReference>
<evidence type="ECO:0000313" key="4">
    <source>
        <dbReference type="Proteomes" id="UP000184188"/>
    </source>
</evidence>
<dbReference type="GO" id="GO:0006302">
    <property type="term" value="P:double-strand break repair"/>
    <property type="evidence" value="ECO:0007669"/>
    <property type="project" value="TreeGrafter"/>
</dbReference>
<feature type="compositionally biased region" description="Low complexity" evidence="1">
    <location>
        <begin position="471"/>
        <end position="491"/>
    </location>
</feature>
<proteinExistence type="predicted"/>
<dbReference type="PANTHER" id="PTHR28535:SF1">
    <property type="entry name" value="PROTEIN ZGRF1"/>
    <property type="match status" value="1"/>
</dbReference>
<feature type="compositionally biased region" description="Polar residues" evidence="1">
    <location>
        <begin position="313"/>
        <end position="364"/>
    </location>
</feature>
<dbReference type="OrthoDB" id="6513042at2759"/>
<dbReference type="PANTHER" id="PTHR28535">
    <property type="entry name" value="ZINC FINGER GRF-TYPE CONTAINING 1"/>
    <property type="match status" value="1"/>
</dbReference>